<name>A0A3N4N399_9BACT</name>
<evidence type="ECO:0000313" key="4">
    <source>
        <dbReference type="Proteomes" id="UP000279089"/>
    </source>
</evidence>
<dbReference type="InterPro" id="IPR012373">
    <property type="entry name" value="Ferrdict_sens_TM"/>
</dbReference>
<feature type="domain" description="Protein FecR C-terminal" evidence="2">
    <location>
        <begin position="344"/>
        <end position="412"/>
    </location>
</feature>
<dbReference type="PANTHER" id="PTHR30273:SF2">
    <property type="entry name" value="PROTEIN FECR"/>
    <property type="match status" value="1"/>
</dbReference>
<comment type="caution">
    <text evidence="3">The sequence shown here is derived from an EMBL/GenBank/DDBJ whole genome shotgun (WGS) entry which is preliminary data.</text>
</comment>
<evidence type="ECO:0000259" key="1">
    <source>
        <dbReference type="Pfam" id="PF04773"/>
    </source>
</evidence>
<dbReference type="AlphaFoldDB" id="A0A3N4N399"/>
<dbReference type="Proteomes" id="UP000279089">
    <property type="component" value="Unassembled WGS sequence"/>
</dbReference>
<dbReference type="Gene3D" id="3.55.50.30">
    <property type="match status" value="1"/>
</dbReference>
<reference evidence="4" key="1">
    <citation type="submission" date="2018-11" db="EMBL/GenBank/DDBJ databases">
        <title>Chitinophaga lutea sp.nov., isolate from arsenic contaminated soil.</title>
        <authorList>
            <person name="Zong Y."/>
        </authorList>
    </citation>
    <scope>NUCLEOTIDE SEQUENCE [LARGE SCALE GENOMIC DNA]</scope>
    <source>
        <strain evidence="4">YLT18</strain>
    </source>
</reference>
<dbReference type="OrthoDB" id="1523735at2"/>
<dbReference type="EMBL" id="RMBX01000003">
    <property type="protein sequence ID" value="RPD42083.1"/>
    <property type="molecule type" value="Genomic_DNA"/>
</dbReference>
<dbReference type="Gene3D" id="2.60.120.1440">
    <property type="match status" value="1"/>
</dbReference>
<evidence type="ECO:0000313" key="3">
    <source>
        <dbReference type="EMBL" id="RPD42083.1"/>
    </source>
</evidence>
<dbReference type="PANTHER" id="PTHR30273">
    <property type="entry name" value="PERIPLASMIC SIGNAL SENSOR AND SIGMA FACTOR ACTIVATOR FECR-RELATED"/>
    <property type="match status" value="1"/>
</dbReference>
<dbReference type="InterPro" id="IPR006860">
    <property type="entry name" value="FecR"/>
</dbReference>
<dbReference type="InterPro" id="IPR032508">
    <property type="entry name" value="FecR_C"/>
</dbReference>
<evidence type="ECO:0000259" key="2">
    <source>
        <dbReference type="Pfam" id="PF16344"/>
    </source>
</evidence>
<protein>
    <submittedName>
        <fullName evidence="3">DUF4974 domain-containing protein</fullName>
    </submittedName>
</protein>
<dbReference type="Pfam" id="PF16344">
    <property type="entry name" value="FecR_C"/>
    <property type="match status" value="1"/>
</dbReference>
<organism evidence="3 4">
    <name type="scientific">Chitinophaga barathri</name>
    <dbReference type="NCBI Taxonomy" id="1647451"/>
    <lineage>
        <taxon>Bacteria</taxon>
        <taxon>Pseudomonadati</taxon>
        <taxon>Bacteroidota</taxon>
        <taxon>Chitinophagia</taxon>
        <taxon>Chitinophagales</taxon>
        <taxon>Chitinophagaceae</taxon>
        <taxon>Chitinophaga</taxon>
    </lineage>
</organism>
<feature type="domain" description="FecR protein" evidence="1">
    <location>
        <begin position="185"/>
        <end position="274"/>
    </location>
</feature>
<dbReference type="Pfam" id="PF04773">
    <property type="entry name" value="FecR"/>
    <property type="match status" value="1"/>
</dbReference>
<gene>
    <name evidence="3" type="ORF">EG028_08010</name>
</gene>
<accession>A0A3N4N399</accession>
<keyword evidence="4" id="KW-1185">Reference proteome</keyword>
<proteinExistence type="predicted"/>
<sequence>MGISRASRSCISFCREAGCIPRPGYHVPLPIFPSKSATIKAFPSFFRNIQEKLVKRSLFFVNKGNRQLMSERYELEELVIDDSFVNYCFRRQETDIVRWETYLRQYPEEAATMAEAREMVLGISVMFWETQQPAPVSKVFPLRRVLTAAASIAVVAFAAYWIWKPSTPPAVFAEAAPSVFITLLAEKKTVRLPDSSTVILNAGSELRLDSGFGVSHRRVRLKGEALFEVEPDAGRPFIVKVEGYDVKVLGTVFNVKSYPGDKKSETSLLSGKVEIQLENEVSCFRVLRPKEKFVIVKPEPGLKPVSSSAVVSDSLKAVLPKTAIRPMSYNRRQLNVETAWSENRLVIENETFGDIREKLERWFDVSIQFDDKALEAYRFTATFEEENIIQVLKALQASYGFTFTKEGRSIRISR</sequence>
<dbReference type="GO" id="GO:0016989">
    <property type="term" value="F:sigma factor antagonist activity"/>
    <property type="evidence" value="ECO:0007669"/>
    <property type="project" value="TreeGrafter"/>
</dbReference>